<reference evidence="11 12" key="1">
    <citation type="submission" date="2018-11" db="EMBL/GenBank/DDBJ databases">
        <title>Schleiferia aggregans sp. nov., a moderately thermophilic heterotrophic bacterium isolated from microbial mats at a terrestrial hot spring.</title>
        <authorList>
            <person name="Iino T."/>
            <person name="Ohkuma M."/>
            <person name="Haruta S."/>
        </authorList>
    </citation>
    <scope>NUCLEOTIDE SEQUENCE [LARGE SCALE GENOMIC DNA]</scope>
    <source>
        <strain evidence="11 12">LA</strain>
    </source>
</reference>
<feature type="transmembrane region" description="Helical" evidence="7">
    <location>
        <begin position="64"/>
        <end position="90"/>
    </location>
</feature>
<evidence type="ECO:0000259" key="10">
    <source>
        <dbReference type="Pfam" id="PF21088"/>
    </source>
</evidence>
<gene>
    <name evidence="11" type="ORF">JCM31826_02060</name>
</gene>
<dbReference type="InterPro" id="IPR049142">
    <property type="entry name" value="MS_channel_1st"/>
</dbReference>
<dbReference type="Pfam" id="PF21082">
    <property type="entry name" value="MS_channel_3rd"/>
    <property type="match status" value="1"/>
</dbReference>
<accession>A0A401XIC4</accession>
<dbReference type="SUPFAM" id="SSF82861">
    <property type="entry name" value="Mechanosensitive channel protein MscS (YggB), transmembrane region"/>
    <property type="match status" value="1"/>
</dbReference>
<comment type="caution">
    <text evidence="11">The sequence shown here is derived from an EMBL/GenBank/DDBJ whole genome shotgun (WGS) entry which is preliminary data.</text>
</comment>
<dbReference type="SUPFAM" id="SSF82689">
    <property type="entry name" value="Mechanosensitive channel protein MscS (YggB), C-terminal domain"/>
    <property type="match status" value="1"/>
</dbReference>
<dbReference type="InterPro" id="IPR011066">
    <property type="entry name" value="MscS_channel_C_sf"/>
</dbReference>
<dbReference type="InterPro" id="IPR049278">
    <property type="entry name" value="MS_channel_C"/>
</dbReference>
<dbReference type="InterPro" id="IPR006685">
    <property type="entry name" value="MscS_channel_2nd"/>
</dbReference>
<dbReference type="InterPro" id="IPR045275">
    <property type="entry name" value="MscS_archaea/bacteria_type"/>
</dbReference>
<dbReference type="GO" id="GO:0008381">
    <property type="term" value="F:mechanosensitive monoatomic ion channel activity"/>
    <property type="evidence" value="ECO:0007669"/>
    <property type="project" value="InterPro"/>
</dbReference>
<dbReference type="Gene3D" id="2.30.30.60">
    <property type="match status" value="1"/>
</dbReference>
<organism evidence="11 12">
    <name type="scientific">Thermaurantimonas aggregans</name>
    <dbReference type="NCBI Taxonomy" id="2173829"/>
    <lineage>
        <taxon>Bacteria</taxon>
        <taxon>Pseudomonadati</taxon>
        <taxon>Bacteroidota</taxon>
        <taxon>Flavobacteriia</taxon>
        <taxon>Flavobacteriales</taxon>
        <taxon>Schleiferiaceae</taxon>
        <taxon>Thermaurantimonas</taxon>
    </lineage>
</organism>
<keyword evidence="4 7" id="KW-0812">Transmembrane</keyword>
<dbReference type="EMBL" id="BHZE01000002">
    <property type="protein sequence ID" value="GCD76724.1"/>
    <property type="molecule type" value="Genomic_DNA"/>
</dbReference>
<dbReference type="Proteomes" id="UP000286715">
    <property type="component" value="Unassembled WGS sequence"/>
</dbReference>
<evidence type="ECO:0000313" key="11">
    <source>
        <dbReference type="EMBL" id="GCD76724.1"/>
    </source>
</evidence>
<evidence type="ECO:0000313" key="12">
    <source>
        <dbReference type="Proteomes" id="UP000286715"/>
    </source>
</evidence>
<name>A0A401XIC4_9FLAO</name>
<feature type="transmembrane region" description="Helical" evidence="7">
    <location>
        <begin position="96"/>
        <end position="126"/>
    </location>
</feature>
<dbReference type="Pfam" id="PF00924">
    <property type="entry name" value="MS_channel_2nd"/>
    <property type="match status" value="1"/>
</dbReference>
<dbReference type="AlphaFoldDB" id="A0A401XIC4"/>
<feature type="domain" description="Mechanosensitive ion channel transmembrane helices 2/3" evidence="10">
    <location>
        <begin position="79"/>
        <end position="111"/>
    </location>
</feature>
<dbReference type="OrthoDB" id="9809206at2"/>
<dbReference type="InterPro" id="IPR010920">
    <property type="entry name" value="LSM_dom_sf"/>
</dbReference>
<keyword evidence="12" id="KW-1185">Reference proteome</keyword>
<keyword evidence="3" id="KW-1003">Cell membrane</keyword>
<dbReference type="SUPFAM" id="SSF50182">
    <property type="entry name" value="Sm-like ribonucleoproteins"/>
    <property type="match status" value="1"/>
</dbReference>
<dbReference type="Gene3D" id="3.30.70.100">
    <property type="match status" value="1"/>
</dbReference>
<feature type="domain" description="Mechanosensitive ion channel MscS C-terminal" evidence="9">
    <location>
        <begin position="187"/>
        <end position="267"/>
    </location>
</feature>
<feature type="domain" description="Mechanosensitive ion channel MscS" evidence="8">
    <location>
        <begin position="113"/>
        <end position="179"/>
    </location>
</feature>
<dbReference type="InterPro" id="IPR023408">
    <property type="entry name" value="MscS_beta-dom_sf"/>
</dbReference>
<proteinExistence type="inferred from homology"/>
<dbReference type="InterPro" id="IPR008910">
    <property type="entry name" value="MSC_TM_helix"/>
</dbReference>
<keyword evidence="5 7" id="KW-1133">Transmembrane helix</keyword>
<comment type="similarity">
    <text evidence="2">Belongs to the MscS (TC 1.A.23) family.</text>
</comment>
<dbReference type="PANTHER" id="PTHR30221:SF1">
    <property type="entry name" value="SMALL-CONDUCTANCE MECHANOSENSITIVE CHANNEL"/>
    <property type="match status" value="1"/>
</dbReference>
<evidence type="ECO:0000256" key="4">
    <source>
        <dbReference type="ARBA" id="ARBA00022692"/>
    </source>
</evidence>
<evidence type="ECO:0000256" key="3">
    <source>
        <dbReference type="ARBA" id="ARBA00022475"/>
    </source>
</evidence>
<dbReference type="PANTHER" id="PTHR30221">
    <property type="entry name" value="SMALL-CONDUCTANCE MECHANOSENSITIVE CHANNEL"/>
    <property type="match status" value="1"/>
</dbReference>
<dbReference type="InterPro" id="IPR006686">
    <property type="entry name" value="MscS_channel_CS"/>
</dbReference>
<evidence type="ECO:0000256" key="7">
    <source>
        <dbReference type="SAM" id="Phobius"/>
    </source>
</evidence>
<keyword evidence="6 7" id="KW-0472">Membrane</keyword>
<dbReference type="Pfam" id="PF05552">
    <property type="entry name" value="MS_channel_1st_1"/>
    <property type="match status" value="1"/>
</dbReference>
<dbReference type="Pfam" id="PF21088">
    <property type="entry name" value="MS_channel_1st"/>
    <property type="match status" value="1"/>
</dbReference>
<comment type="subcellular location">
    <subcellularLocation>
        <location evidence="1">Cell membrane</location>
        <topology evidence="1">Multi-pass membrane protein</topology>
    </subcellularLocation>
</comment>
<evidence type="ECO:0000259" key="8">
    <source>
        <dbReference type="Pfam" id="PF00924"/>
    </source>
</evidence>
<dbReference type="Gene3D" id="1.10.287.1260">
    <property type="match status" value="1"/>
</dbReference>
<dbReference type="GO" id="GO:0005886">
    <property type="term" value="C:plasma membrane"/>
    <property type="evidence" value="ECO:0007669"/>
    <property type="project" value="UniProtKB-SubCell"/>
</dbReference>
<feature type="transmembrane region" description="Helical" evidence="7">
    <location>
        <begin position="20"/>
        <end position="44"/>
    </location>
</feature>
<evidence type="ECO:0000256" key="6">
    <source>
        <dbReference type="ARBA" id="ARBA00023136"/>
    </source>
</evidence>
<dbReference type="PROSITE" id="PS01246">
    <property type="entry name" value="UPF0003"/>
    <property type="match status" value="1"/>
</dbReference>
<dbReference type="RefSeq" id="WP_124396803.1">
    <property type="nucleotide sequence ID" value="NZ_BHZE01000002.1"/>
</dbReference>
<dbReference type="InterPro" id="IPR011014">
    <property type="entry name" value="MscS_channel_TM-2"/>
</dbReference>
<evidence type="ECO:0000256" key="2">
    <source>
        <dbReference type="ARBA" id="ARBA00008017"/>
    </source>
</evidence>
<sequence length="279" mass="31347">MEEITNISSLKQNLELNKYIQLAVEYGLILLKALVVLIIGLWLVKRLVKTVERIMIRSSVDETLRPFLLTIIDIVLKVALFIAVVGILGIQTTSFVAVLGAAGLAVGLALQGSLSNLAGGVIILLLKPFKVGEVIDALGFAGTVKEIQIFHTILHTFDNRRIVIPNGQLANSSLTNITRNPIRRLDLEVSVAYGSDIDFVKQTITEIIKSDERFHNEPDPLVRLLRMADSAIVFIIRVWVDTDKYWPAYFDLLENLYKEFYRRGISIPFPQLDVHIQQK</sequence>
<protein>
    <submittedName>
        <fullName evidence="11">Mechanosensitive ion channel protein</fullName>
    </submittedName>
</protein>
<evidence type="ECO:0000256" key="5">
    <source>
        <dbReference type="ARBA" id="ARBA00022989"/>
    </source>
</evidence>
<evidence type="ECO:0000259" key="9">
    <source>
        <dbReference type="Pfam" id="PF21082"/>
    </source>
</evidence>
<evidence type="ECO:0000256" key="1">
    <source>
        <dbReference type="ARBA" id="ARBA00004651"/>
    </source>
</evidence>